<evidence type="ECO:0000313" key="2">
    <source>
        <dbReference type="Proteomes" id="UP001143910"/>
    </source>
</evidence>
<reference evidence="1" key="1">
    <citation type="submission" date="2022-08" db="EMBL/GenBank/DDBJ databases">
        <title>Genome Sequence of Lecanicillium fungicola.</title>
        <authorList>
            <person name="Buettner E."/>
        </authorList>
    </citation>
    <scope>NUCLEOTIDE SEQUENCE</scope>
    <source>
        <strain evidence="1">Babe33</strain>
    </source>
</reference>
<keyword evidence="2" id="KW-1185">Reference proteome</keyword>
<dbReference type="Proteomes" id="UP001143910">
    <property type="component" value="Unassembled WGS sequence"/>
</dbReference>
<name>A0ACC1MQK6_9HYPO</name>
<comment type="caution">
    <text evidence="1">The sequence shown here is derived from an EMBL/GenBank/DDBJ whole genome shotgun (WGS) entry which is preliminary data.</text>
</comment>
<dbReference type="EMBL" id="JANJQO010001859">
    <property type="protein sequence ID" value="KAJ2968957.1"/>
    <property type="molecule type" value="Genomic_DNA"/>
</dbReference>
<sequence>MALSINRVGYDERLAAVGDILGGLGLQPSKISTVAYDDDYKYAFNNFLFKVDLAAPASRTQFTGTQPGTVKAPSSGHLVRQALAAARLDPLIPDVYAWAPSRLTDEVKEKDFGWIISEFRAGVDLCTGFHNLPDDVREDVLEQIATAFAAIQAIKLPETVSKFGGMAFDEKVKLSAGRLLFDKSAPCPVIRSWKKDGVDARIEQFLSSNGPEKTLSDVDLAQKRLVHADFTANNMLFDEHGNKISAILDFDSSVISNPFEEYLTSFTDLGGCVGSGYNDAKAAILKGDFGSPPAELSEDGRREWELAKTWKAIADKKGVLLPSKMKGADQIMDLIEFQNLLCPYRLSSAAMLEEMNETEKAELRDETKVRIVQWLAQHGF</sequence>
<protein>
    <submittedName>
        <fullName evidence="1">Uncharacterized protein</fullName>
    </submittedName>
</protein>
<proteinExistence type="predicted"/>
<gene>
    <name evidence="1" type="ORF">NQ176_g8917</name>
</gene>
<organism evidence="1 2">
    <name type="scientific">Zarea fungicola</name>
    <dbReference type="NCBI Taxonomy" id="93591"/>
    <lineage>
        <taxon>Eukaryota</taxon>
        <taxon>Fungi</taxon>
        <taxon>Dikarya</taxon>
        <taxon>Ascomycota</taxon>
        <taxon>Pezizomycotina</taxon>
        <taxon>Sordariomycetes</taxon>
        <taxon>Hypocreomycetidae</taxon>
        <taxon>Hypocreales</taxon>
        <taxon>Cordycipitaceae</taxon>
        <taxon>Zarea</taxon>
    </lineage>
</organism>
<evidence type="ECO:0000313" key="1">
    <source>
        <dbReference type="EMBL" id="KAJ2968957.1"/>
    </source>
</evidence>
<accession>A0ACC1MQK6</accession>